<dbReference type="RefSeq" id="WP_160178445.1">
    <property type="nucleotide sequence ID" value="NZ_CP047656.1"/>
</dbReference>
<proteinExistence type="inferred from homology"/>
<dbReference type="NCBIfam" id="NF001238">
    <property type="entry name" value="PRK00211.1"/>
    <property type="match status" value="1"/>
</dbReference>
<dbReference type="Proteomes" id="UP000464524">
    <property type="component" value="Chromosome"/>
</dbReference>
<protein>
    <submittedName>
        <fullName evidence="2">Protein TusC</fullName>
    </submittedName>
</protein>
<dbReference type="InterPro" id="IPR003787">
    <property type="entry name" value="Sulphur_relay_DsrE/F-like"/>
</dbReference>
<gene>
    <name evidence="2" type="ORF">FX988_00806</name>
</gene>
<dbReference type="NCBIfam" id="TIGR03010">
    <property type="entry name" value="sulf_tusC_dsrF"/>
    <property type="match status" value="1"/>
</dbReference>
<organism evidence="2 3">
    <name type="scientific">Paraglaciecola mesophila</name>
    <dbReference type="NCBI Taxonomy" id="197222"/>
    <lineage>
        <taxon>Bacteria</taxon>
        <taxon>Pseudomonadati</taxon>
        <taxon>Pseudomonadota</taxon>
        <taxon>Gammaproteobacteria</taxon>
        <taxon>Alteromonadales</taxon>
        <taxon>Alteromonadaceae</taxon>
        <taxon>Paraglaciecola</taxon>
    </lineage>
</organism>
<keyword evidence="3" id="KW-1185">Reference proteome</keyword>
<dbReference type="PANTHER" id="PTHR38780:SF1">
    <property type="entry name" value="PROTEIN TUSC"/>
    <property type="match status" value="1"/>
</dbReference>
<dbReference type="Gene3D" id="3.40.1260.10">
    <property type="entry name" value="DsrEFH-like"/>
    <property type="match status" value="1"/>
</dbReference>
<accession>A0A857JI19</accession>
<dbReference type="InterPro" id="IPR017462">
    <property type="entry name" value="Sulphur_relay_TusC/DsrF"/>
</dbReference>
<evidence type="ECO:0000313" key="3">
    <source>
        <dbReference type="Proteomes" id="UP000464524"/>
    </source>
</evidence>
<dbReference type="AlphaFoldDB" id="A0A857JI19"/>
<sequence length="120" mass="13382">MITKTLGVINSTAPYGVSNGQESLDLALASANFGQEVTLFFIDDGVFQLLKSQQPIPEQGKHYSKTFPALTFYDIDDIFVCQQSLTERALAVSDLCIQVSALPREELNQQLARLDHLMRF</sequence>
<comment type="similarity">
    <text evidence="1">Belongs to the DsrF/TusC family.</text>
</comment>
<dbReference type="Pfam" id="PF02635">
    <property type="entry name" value="DsrE"/>
    <property type="match status" value="1"/>
</dbReference>
<dbReference type="KEGG" id="pmes:FX988_00806"/>
<name>A0A857JI19_9ALTE</name>
<reference evidence="2 3" key="1">
    <citation type="submission" date="2019-12" db="EMBL/GenBank/DDBJ databases">
        <title>Genome sequencing and assembly of endphytes of Porphyra tenera.</title>
        <authorList>
            <person name="Park J.M."/>
            <person name="Shin R."/>
            <person name="Jo S.H."/>
        </authorList>
    </citation>
    <scope>NUCLEOTIDE SEQUENCE [LARGE SCALE GENOMIC DNA]</scope>
    <source>
        <strain evidence="2 3">GPM4</strain>
    </source>
</reference>
<dbReference type="OrthoDB" id="9789418at2"/>
<dbReference type="EMBL" id="CP047656">
    <property type="protein sequence ID" value="QHJ10587.1"/>
    <property type="molecule type" value="Genomic_DNA"/>
</dbReference>
<dbReference type="PANTHER" id="PTHR38780">
    <property type="entry name" value="PROTEIN TUSC"/>
    <property type="match status" value="1"/>
</dbReference>
<evidence type="ECO:0000256" key="1">
    <source>
        <dbReference type="ARBA" id="ARBA00005996"/>
    </source>
</evidence>
<dbReference type="SUPFAM" id="SSF75169">
    <property type="entry name" value="DsrEFH-like"/>
    <property type="match status" value="1"/>
</dbReference>
<dbReference type="InterPro" id="IPR027396">
    <property type="entry name" value="DsrEFH-like"/>
</dbReference>
<evidence type="ECO:0000313" key="2">
    <source>
        <dbReference type="EMBL" id="QHJ10587.1"/>
    </source>
</evidence>